<dbReference type="FunFam" id="3.40.50.300:FF:000419">
    <property type="entry name" value="Probable helicase with zinc finger domain"/>
    <property type="match status" value="1"/>
</dbReference>
<dbReference type="InterPro" id="IPR013087">
    <property type="entry name" value="Znf_C2H2_type"/>
</dbReference>
<feature type="compositionally biased region" description="Polar residues" evidence="2">
    <location>
        <begin position="1196"/>
        <end position="1208"/>
    </location>
</feature>
<dbReference type="InterPro" id="IPR041677">
    <property type="entry name" value="DNA2/NAM7_AAA_11"/>
</dbReference>
<proteinExistence type="predicted"/>
<keyword evidence="1" id="KW-0479">Metal-binding</keyword>
<dbReference type="InterPro" id="IPR000571">
    <property type="entry name" value="Znf_CCCH"/>
</dbReference>
<evidence type="ECO:0000259" key="3">
    <source>
        <dbReference type="PROSITE" id="PS50103"/>
    </source>
</evidence>
<dbReference type="PANTHER" id="PTHR10887">
    <property type="entry name" value="DNA2/NAM7 HELICASE FAMILY"/>
    <property type="match status" value="1"/>
</dbReference>
<feature type="zinc finger region" description="C3H1-type" evidence="1">
    <location>
        <begin position="63"/>
        <end position="86"/>
    </location>
</feature>
<keyword evidence="4" id="KW-0067">ATP-binding</keyword>
<protein>
    <submittedName>
        <fullName evidence="4">Rna helicase</fullName>
    </submittedName>
</protein>
<dbReference type="Gene3D" id="3.40.50.300">
    <property type="entry name" value="P-loop containing nucleotide triphosphate hydrolases"/>
    <property type="match status" value="2"/>
</dbReference>
<dbReference type="GO" id="GO:0043186">
    <property type="term" value="C:P granule"/>
    <property type="evidence" value="ECO:0007669"/>
    <property type="project" value="TreeGrafter"/>
</dbReference>
<reference evidence="4" key="1">
    <citation type="journal article" date="2016" name="Ticks Tick Borne Dis.">
        <title>De novo assembly and annotation of the salivary gland transcriptome of Rhipicephalus appendiculatus male and female ticks during blood feeding.</title>
        <authorList>
            <person name="de Castro M.H."/>
            <person name="de Klerk D."/>
            <person name="Pienaar R."/>
            <person name="Latif A.A."/>
            <person name="Rees D.J."/>
            <person name="Mans B.J."/>
        </authorList>
    </citation>
    <scope>NUCLEOTIDE SEQUENCE</scope>
    <source>
        <tissue evidence="4">Salivary glands</tissue>
    </source>
</reference>
<dbReference type="EMBL" id="GEDV01006183">
    <property type="protein sequence ID" value="JAP82374.1"/>
    <property type="molecule type" value="Transcribed_RNA"/>
</dbReference>
<feature type="compositionally biased region" description="Polar residues" evidence="2">
    <location>
        <begin position="1306"/>
        <end position="1317"/>
    </location>
</feature>
<sequence length="1531" mass="172126">MSWADTEQLDFTCEFCGVSFDGEKEFRDHCNSLEHRTVLVSDGGRTWKHRPPPRGIPVDDLSICQNHHLYGQCRLGSQCCEAHSEDELAEWQERLKYRRERLKKAQQRHLEGYQEYAKDLLERYSEAKDPTDMQRVMTESMKGLRLTCRQQLKRTVTSKKSELVWEFELCTITPLQRLVLLHDMYRGHFELRRVEKSPFKFVLAPGCQEWVNSLQTPANKDVLIYYIQVGFQSSMYATFVQTLAFDFGGYPVLIRNFSVDMVAPETLTTIERSRRLILTGTGRWNAAAIDLVPFTERRSAKAQSLLEMYPAPDMDTFQLTQAVIGEALTRENYRPRMHELLYVEEMARADIIAQYNIRVLLDVTDNLQTSSANATEAYYAQGGELFACLCLDSDITEDTAAGRLVLQNCQLVWLAPVRTADAEEGRPAKPRVYELPIQLAKKDRVYIRLTKECVSEFKLKPDTSIEAEVQFLLDRLPLCEMHYAVDKLPMASLVFPDFSIQPPQCPPEESLSWDPRLNEQQRRAVAAITAPRTVPNVPPILVVGPFGTGKTFTLAKAMLEVVKRTPESRVLVCTHSNSAADLYVLEHLDKEVQNHPELCPLRILYEYRMPSRVDRRLLQYCLEVPRDQQSKQGPWFRQPTAEEIEAHRVVVTTLSSSQMILASNIKRGFFTHIFIDEAAQAMETECILPLALADEYTRIVLAGDYMQLNPEVFSVFTRERRLHVSLLERLHDAFQHATRGIGNARHPCQVVLEDNYRSHEALVRFTSESFYGGRLRAVGSPGPHHLLQALSFFVARGEDTPQNGSTSYVNHMEVLEVCDVVKRLVEQWPMTWGPRDPSTVAVVTPYYDQVQCIRMELRNHKLSQVRVESVANVQGKEFRAVVLSTVRTRATCVQLERTTPFKTALNFGFLSDAKLLNTALTRAQSLVVVVGDPISLCSIGDCRTLWEKFVSTCAQRGSLYHMRWEDIKYQLEGFELQKEYGLNPHAKCFWPKHPFLDRNPVADPQPPAQPTAAPGFKGPPGSAYPSSHMPAPQPNYYLPAIDRRLFNVPPPRVPAHFPLPLMYSQVAPGWWQGPPPPPVQRSLNQQPVNRMYGLQQAQAQAQRQQQYRQTWQQYGQHAPERAEAQYQHFPPAPPRPVGQPLHHGQSVNFSLPFPSHRPPVHIPQQQLPPELPSRQPQMEPKPFAQPSVQPKVGHLQASSYGQNHVQMEQQRKQLQRSPLGFNSEPSPSASDSSRAPGAPASARAAGDSLEASFCSMMLNNDDDNEVGWKSVGANKPVTNGTVSETRLPRKKKAVAPRFAAALQHSGRPTSQPSSQPDRPTKAPLNGAIAGESFAGTRAVTQAPQSSQSAWPEVRKFNSATQNGAAQVKSKVFKNSVWSGGQSRAAQSQESKQKERPTVAYVAAVTEPVTWDTRTFGETRRSTERGASASASTINNINFGLDLYKAFTSDDESHKDRSKDATKLTDALRVGFAQAGYSQAAAAQTTAAEQTTAGSKFGPIGSRLPDKPKLSYSDALRNGHTNGFVAQNVSKR</sequence>
<keyword evidence="1" id="KW-0863">Zinc-finger</keyword>
<dbReference type="Pfam" id="PF00642">
    <property type="entry name" value="zf-CCCH"/>
    <property type="match status" value="1"/>
</dbReference>
<evidence type="ECO:0000313" key="4">
    <source>
        <dbReference type="EMBL" id="JAP82374.1"/>
    </source>
</evidence>
<accession>A0A131YT22</accession>
<feature type="compositionally biased region" description="Low complexity" evidence="2">
    <location>
        <begin position="1225"/>
        <end position="1244"/>
    </location>
</feature>
<keyword evidence="4" id="KW-0378">Hydrolase</keyword>
<dbReference type="GO" id="GO:0035194">
    <property type="term" value="P:regulatory ncRNA-mediated post-transcriptional gene silencing"/>
    <property type="evidence" value="ECO:0007669"/>
    <property type="project" value="TreeGrafter"/>
</dbReference>
<keyword evidence="4" id="KW-0547">Nucleotide-binding</keyword>
<dbReference type="InterPro" id="IPR045055">
    <property type="entry name" value="DNA2/NAM7-like"/>
</dbReference>
<feature type="region of interest" description="Disordered" evidence="2">
    <location>
        <begin position="999"/>
        <end position="1029"/>
    </location>
</feature>
<dbReference type="SUPFAM" id="SSF52540">
    <property type="entry name" value="P-loop containing nucleoside triphosphate hydrolases"/>
    <property type="match status" value="1"/>
</dbReference>
<organism evidence="4">
    <name type="scientific">Rhipicephalus appendiculatus</name>
    <name type="common">Brown ear tick</name>
    <dbReference type="NCBI Taxonomy" id="34631"/>
    <lineage>
        <taxon>Eukaryota</taxon>
        <taxon>Metazoa</taxon>
        <taxon>Ecdysozoa</taxon>
        <taxon>Arthropoda</taxon>
        <taxon>Chelicerata</taxon>
        <taxon>Arachnida</taxon>
        <taxon>Acari</taxon>
        <taxon>Parasitiformes</taxon>
        <taxon>Ixodida</taxon>
        <taxon>Ixodoidea</taxon>
        <taxon>Ixodidae</taxon>
        <taxon>Rhipicephalinae</taxon>
        <taxon>Rhipicephalus</taxon>
        <taxon>Rhipicephalus</taxon>
    </lineage>
</organism>
<dbReference type="CDD" id="cd18808">
    <property type="entry name" value="SF1_C_Upf1"/>
    <property type="match status" value="1"/>
</dbReference>
<dbReference type="PROSITE" id="PS00028">
    <property type="entry name" value="ZINC_FINGER_C2H2_1"/>
    <property type="match status" value="1"/>
</dbReference>
<dbReference type="Pfam" id="PF13087">
    <property type="entry name" value="AAA_12"/>
    <property type="match status" value="1"/>
</dbReference>
<evidence type="ECO:0000256" key="2">
    <source>
        <dbReference type="SAM" id="MobiDB-lite"/>
    </source>
</evidence>
<dbReference type="PROSITE" id="PS50103">
    <property type="entry name" value="ZF_C3H1"/>
    <property type="match status" value="1"/>
</dbReference>
<dbReference type="Pfam" id="PF13086">
    <property type="entry name" value="AAA_11"/>
    <property type="match status" value="2"/>
</dbReference>
<keyword evidence="4" id="KW-0347">Helicase</keyword>
<feature type="compositionally biased region" description="Low complexity" evidence="2">
    <location>
        <begin position="1095"/>
        <end position="1116"/>
    </location>
</feature>
<evidence type="ECO:0000256" key="1">
    <source>
        <dbReference type="PROSITE-ProRule" id="PRU00723"/>
    </source>
</evidence>
<dbReference type="PANTHER" id="PTHR10887:SF365">
    <property type="entry name" value="HELICASE WITH ZINC FINGER DOMAIN-RELATED"/>
    <property type="match status" value="1"/>
</dbReference>
<dbReference type="InterPro" id="IPR041679">
    <property type="entry name" value="DNA2/NAM7-like_C"/>
</dbReference>
<feature type="compositionally biased region" description="Polar residues" evidence="2">
    <location>
        <begin position="1518"/>
        <end position="1531"/>
    </location>
</feature>
<name>A0A131YT22_RHIAP</name>
<keyword evidence="1" id="KW-0862">Zinc</keyword>
<feature type="domain" description="C3H1-type" evidence="3">
    <location>
        <begin position="63"/>
        <end position="86"/>
    </location>
</feature>
<dbReference type="GO" id="GO:0004386">
    <property type="term" value="F:helicase activity"/>
    <property type="evidence" value="ECO:0007669"/>
    <property type="project" value="UniProtKB-KW"/>
</dbReference>
<dbReference type="InterPro" id="IPR047187">
    <property type="entry name" value="SF1_C_Upf1"/>
</dbReference>
<feature type="region of interest" description="Disordered" evidence="2">
    <location>
        <begin position="1265"/>
        <end position="1323"/>
    </location>
</feature>
<dbReference type="InterPro" id="IPR027417">
    <property type="entry name" value="P-loop_NTPase"/>
</dbReference>
<feature type="region of interest" description="Disordered" evidence="2">
    <location>
        <begin position="1487"/>
        <end position="1531"/>
    </location>
</feature>
<dbReference type="GO" id="GO:0008270">
    <property type="term" value="F:zinc ion binding"/>
    <property type="evidence" value="ECO:0007669"/>
    <property type="project" value="UniProtKB-KW"/>
</dbReference>
<dbReference type="GO" id="GO:0005829">
    <property type="term" value="C:cytosol"/>
    <property type="evidence" value="ECO:0007669"/>
    <property type="project" value="TreeGrafter"/>
</dbReference>
<feature type="region of interest" description="Disordered" evidence="2">
    <location>
        <begin position="1094"/>
        <end position="1244"/>
    </location>
</feature>